<protein>
    <recommendedName>
        <fullName evidence="4">60S ribosomal protein L29</fullName>
    </recommendedName>
</protein>
<evidence type="ECO:0000256" key="4">
    <source>
        <dbReference type="RuleBase" id="RU364026"/>
    </source>
</evidence>
<dbReference type="STRING" id="5786.F0ZSM3"/>
<feature type="region of interest" description="Disordered" evidence="5">
    <location>
        <begin position="1"/>
        <end position="29"/>
    </location>
</feature>
<evidence type="ECO:0000313" key="6">
    <source>
        <dbReference type="EMBL" id="EGC33060.1"/>
    </source>
</evidence>
<dbReference type="PANTHER" id="PTHR12884:SF0">
    <property type="entry name" value="60S RIBOSOMAL PROTEIN L29"/>
    <property type="match status" value="1"/>
</dbReference>
<proteinExistence type="inferred from homology"/>
<sequence>MAKSKNHSTHHKNRKDHRNGIKKPVVHKKTGFKGVELSFARNQRYARIGTEVKRYVRGDLQEQKPHRNPRQPLKAIVAAAKSKLAAKKATAKK</sequence>
<dbReference type="InParanoid" id="F0ZSM3"/>
<evidence type="ECO:0000256" key="5">
    <source>
        <dbReference type="SAM" id="MobiDB-lite"/>
    </source>
</evidence>
<name>F0ZSM3_DICPU</name>
<dbReference type="Proteomes" id="UP000001064">
    <property type="component" value="Unassembled WGS sequence"/>
</dbReference>
<accession>F0ZSM3</accession>
<dbReference type="GO" id="GO:0022625">
    <property type="term" value="C:cytosolic large ribosomal subunit"/>
    <property type="evidence" value="ECO:0000318"/>
    <property type="project" value="GO_Central"/>
</dbReference>
<keyword evidence="2 4" id="KW-0689">Ribosomal protein</keyword>
<evidence type="ECO:0000313" key="7">
    <source>
        <dbReference type="Proteomes" id="UP000001064"/>
    </source>
</evidence>
<dbReference type="GO" id="GO:0003735">
    <property type="term" value="F:structural constituent of ribosome"/>
    <property type="evidence" value="ECO:0000318"/>
    <property type="project" value="GO_Central"/>
</dbReference>
<evidence type="ECO:0000256" key="2">
    <source>
        <dbReference type="ARBA" id="ARBA00022980"/>
    </source>
</evidence>
<keyword evidence="3 4" id="KW-0687">Ribonucleoprotein</keyword>
<reference evidence="7" key="1">
    <citation type="journal article" date="2011" name="Genome Biol.">
        <title>Comparative genomics of the social amoebae Dictyostelium discoideum and Dictyostelium purpureum.</title>
        <authorList>
            <consortium name="US DOE Joint Genome Institute (JGI-PGF)"/>
            <person name="Sucgang R."/>
            <person name="Kuo A."/>
            <person name="Tian X."/>
            <person name="Salerno W."/>
            <person name="Parikh A."/>
            <person name="Feasley C.L."/>
            <person name="Dalin E."/>
            <person name="Tu H."/>
            <person name="Huang E."/>
            <person name="Barry K."/>
            <person name="Lindquist E."/>
            <person name="Shapiro H."/>
            <person name="Bruce D."/>
            <person name="Schmutz J."/>
            <person name="Salamov A."/>
            <person name="Fey P."/>
            <person name="Gaudet P."/>
            <person name="Anjard C."/>
            <person name="Babu M.M."/>
            <person name="Basu S."/>
            <person name="Bushmanova Y."/>
            <person name="van der Wel H."/>
            <person name="Katoh-Kurasawa M."/>
            <person name="Dinh C."/>
            <person name="Coutinho P.M."/>
            <person name="Saito T."/>
            <person name="Elias M."/>
            <person name="Schaap P."/>
            <person name="Kay R.R."/>
            <person name="Henrissat B."/>
            <person name="Eichinger L."/>
            <person name="Rivero F."/>
            <person name="Putnam N.H."/>
            <person name="West C.M."/>
            <person name="Loomis W.F."/>
            <person name="Chisholm R.L."/>
            <person name="Shaulsky G."/>
            <person name="Strassmann J.E."/>
            <person name="Queller D.C."/>
            <person name="Kuspa A."/>
            <person name="Grigoriev I.V."/>
        </authorList>
    </citation>
    <scope>NUCLEOTIDE SEQUENCE [LARGE SCALE GENOMIC DNA]</scope>
    <source>
        <strain evidence="7">QSDP1</strain>
    </source>
</reference>
<dbReference type="GO" id="GO:0002181">
    <property type="term" value="P:cytoplasmic translation"/>
    <property type="evidence" value="ECO:0000318"/>
    <property type="project" value="GO_Central"/>
</dbReference>
<comment type="similarity">
    <text evidence="1 4">Belongs to the eukaryotic ribosomal protein eL29 family.</text>
</comment>
<dbReference type="Gene3D" id="6.10.140.1730">
    <property type="match status" value="1"/>
</dbReference>
<evidence type="ECO:0000256" key="1">
    <source>
        <dbReference type="ARBA" id="ARBA00010247"/>
    </source>
</evidence>
<dbReference type="EMBL" id="GL871160">
    <property type="protein sequence ID" value="EGC33060.1"/>
    <property type="molecule type" value="Genomic_DNA"/>
</dbReference>
<dbReference type="OrthoDB" id="996720at2759"/>
<dbReference type="eggNOG" id="ENOG502RHXK">
    <property type="taxonomic scope" value="Eukaryota"/>
</dbReference>
<keyword evidence="7" id="KW-1185">Reference proteome</keyword>
<dbReference type="Pfam" id="PF01779">
    <property type="entry name" value="Ribosomal_L29e"/>
    <property type="match status" value="1"/>
</dbReference>
<dbReference type="GeneID" id="10504771"/>
<gene>
    <name evidence="6" type="ORF">DICPUDRAFT_56684</name>
</gene>
<dbReference type="InterPro" id="IPR002673">
    <property type="entry name" value="Ribosomal_eL29"/>
</dbReference>
<dbReference type="OMA" id="NHSTHHK"/>
<dbReference type="FunCoup" id="F0ZSM3">
    <property type="interactions" value="301"/>
</dbReference>
<dbReference type="AlphaFoldDB" id="F0ZSM3"/>
<evidence type="ECO:0000256" key="3">
    <source>
        <dbReference type="ARBA" id="ARBA00023274"/>
    </source>
</evidence>
<dbReference type="RefSeq" id="XP_003290410.1">
    <property type="nucleotide sequence ID" value="XM_003290362.1"/>
</dbReference>
<organism evidence="6 7">
    <name type="scientific">Dictyostelium purpureum</name>
    <name type="common">Slime mold</name>
    <dbReference type="NCBI Taxonomy" id="5786"/>
    <lineage>
        <taxon>Eukaryota</taxon>
        <taxon>Amoebozoa</taxon>
        <taxon>Evosea</taxon>
        <taxon>Eumycetozoa</taxon>
        <taxon>Dictyostelia</taxon>
        <taxon>Dictyosteliales</taxon>
        <taxon>Dictyosteliaceae</taxon>
        <taxon>Dictyostelium</taxon>
    </lineage>
</organism>
<dbReference type="KEGG" id="dpp:DICPUDRAFT_56684"/>
<dbReference type="PANTHER" id="PTHR12884">
    <property type="entry name" value="60S RIBOSOMAL PROTEIN L29"/>
    <property type="match status" value="1"/>
</dbReference>
<dbReference type="VEuPathDB" id="AmoebaDB:DICPUDRAFT_56684"/>